<reference evidence="2" key="1">
    <citation type="submission" date="2021-03" db="EMBL/GenBank/DDBJ databases">
        <authorList>
            <person name="Tran Van P."/>
        </authorList>
    </citation>
    <scope>NUCLEOTIDE SEQUENCE</scope>
</reference>
<comment type="caution">
    <text evidence="2">The sequence shown here is derived from an EMBL/GenBank/DDBJ whole genome shotgun (WGS) entry which is preliminary data.</text>
</comment>
<protein>
    <submittedName>
        <fullName evidence="2">Uncharacterized protein</fullName>
    </submittedName>
</protein>
<evidence type="ECO:0000313" key="3">
    <source>
        <dbReference type="Proteomes" id="UP001153148"/>
    </source>
</evidence>
<feature type="compositionally biased region" description="Gly residues" evidence="1">
    <location>
        <begin position="332"/>
        <end position="348"/>
    </location>
</feature>
<name>A0ABN7NLW9_TIMPD</name>
<evidence type="ECO:0000313" key="2">
    <source>
        <dbReference type="EMBL" id="CAG2053902.1"/>
    </source>
</evidence>
<feature type="region of interest" description="Disordered" evidence="1">
    <location>
        <begin position="328"/>
        <end position="348"/>
    </location>
</feature>
<evidence type="ECO:0000256" key="1">
    <source>
        <dbReference type="SAM" id="MobiDB-lite"/>
    </source>
</evidence>
<proteinExistence type="predicted"/>
<organism evidence="2 3">
    <name type="scientific">Timema podura</name>
    <name type="common">Walking stick</name>
    <dbReference type="NCBI Taxonomy" id="61482"/>
    <lineage>
        <taxon>Eukaryota</taxon>
        <taxon>Metazoa</taxon>
        <taxon>Ecdysozoa</taxon>
        <taxon>Arthropoda</taxon>
        <taxon>Hexapoda</taxon>
        <taxon>Insecta</taxon>
        <taxon>Pterygota</taxon>
        <taxon>Neoptera</taxon>
        <taxon>Polyneoptera</taxon>
        <taxon>Phasmatodea</taxon>
        <taxon>Timematodea</taxon>
        <taxon>Timematoidea</taxon>
        <taxon>Timematidae</taxon>
        <taxon>Timema</taxon>
    </lineage>
</organism>
<sequence>MSRSVVSGHRDYHLKAGTSSNTSALIRDLDSDLPISRKPGWTILTPLSHWWVCGGSWFIKYSTKSRHADDGEIEFQISIGNNQPAMKWCAAVSVVTAMLLVGVAGSPVPQEGDASLPTWRTRGVKPVQEDKAAYIKLLNMKRALQKKCNGIIVEKWEEPRLELQDEETSMWEDLLGRALVHVGPGTVAAGKLLVCNRERSVTTYTSTPVDLDFTTISNNKPCTVVPPKDWIAADVGVDVRISDEYTVGWKISLSLFQKLEAELVTAVEAGAVAEAVRMEQQLEDEILVSAVRTLYKDRDDKEKLEEDKKMIAELVKRDKRAVELLSGVLGSSSGGGSSGGGEGSEDGGGSNILSLITPLLGSSSGGAGENAEGGGSDILGLIAPLLGGLSGPANFPDPATNTKLLTPMLYRVEEMMKKGEEEVLTSLVPSLDSWEDSGGGDDGADGGGSNVLSLLSGLLGGSSGGGGDGEAGGGSNVLSLLSGLLGSSSGGGGDGEDGGGSNVLSLVSGLFGSSSGGGGASVGGSVSYKGATYDDLIKQSRDENSFNPLSLLTNSISQVLQLREVLLRMPESSVANLHVQYASTCHQHSQKIIVEKHCSRVIATLYNPSITGACSSCHVRQYSLHDCSAVQLKLGWKGTPW</sequence>
<keyword evidence="3" id="KW-1185">Reference proteome</keyword>
<dbReference type="Proteomes" id="UP001153148">
    <property type="component" value="Unassembled WGS sequence"/>
</dbReference>
<gene>
    <name evidence="2" type="ORF">TPAB3V08_LOCUS946</name>
</gene>
<dbReference type="EMBL" id="CAJPIN010000788">
    <property type="protein sequence ID" value="CAG2053902.1"/>
    <property type="molecule type" value="Genomic_DNA"/>
</dbReference>
<accession>A0ABN7NLW9</accession>